<gene>
    <name evidence="11" type="ORF">HK097_001680</name>
</gene>
<keyword evidence="12" id="KW-1185">Reference proteome</keyword>
<feature type="repeat" description="Solcar" evidence="9">
    <location>
        <begin position="107"/>
        <end position="197"/>
    </location>
</feature>
<dbReference type="Gene3D" id="1.50.40.10">
    <property type="entry name" value="Mitochondrial carrier domain"/>
    <property type="match status" value="2"/>
</dbReference>
<reference evidence="11" key="1">
    <citation type="submission" date="2020-05" db="EMBL/GenBank/DDBJ databases">
        <title>Phylogenomic resolution of chytrid fungi.</title>
        <authorList>
            <person name="Stajich J.E."/>
            <person name="Amses K."/>
            <person name="Simmons R."/>
            <person name="Seto K."/>
            <person name="Myers J."/>
            <person name="Bonds A."/>
            <person name="Quandt C.A."/>
            <person name="Barry K."/>
            <person name="Liu P."/>
            <person name="Grigoriev I."/>
            <person name="Longcore J.E."/>
            <person name="James T.Y."/>
        </authorList>
    </citation>
    <scope>NUCLEOTIDE SEQUENCE</scope>
    <source>
        <strain evidence="11">JEL0318</strain>
    </source>
</reference>
<dbReference type="InterPro" id="IPR002067">
    <property type="entry name" value="MCP"/>
</dbReference>
<keyword evidence="8 9" id="KW-0472">Membrane</keyword>
<comment type="caution">
    <text evidence="11">The sequence shown here is derived from an EMBL/GenBank/DDBJ whole genome shotgun (WGS) entry which is preliminary data.</text>
</comment>
<keyword evidence="5" id="KW-0677">Repeat</keyword>
<evidence type="ECO:0000313" key="12">
    <source>
        <dbReference type="Proteomes" id="UP001212841"/>
    </source>
</evidence>
<comment type="similarity">
    <text evidence="2 10">Belongs to the mitochondrial carrier (TC 2.A.29) family.</text>
</comment>
<dbReference type="Pfam" id="PF00153">
    <property type="entry name" value="Mito_carr"/>
    <property type="match status" value="3"/>
</dbReference>
<evidence type="ECO:0000256" key="9">
    <source>
        <dbReference type="PROSITE-ProRule" id="PRU00282"/>
    </source>
</evidence>
<evidence type="ECO:0000256" key="10">
    <source>
        <dbReference type="RuleBase" id="RU000488"/>
    </source>
</evidence>
<evidence type="ECO:0000256" key="3">
    <source>
        <dbReference type="ARBA" id="ARBA00022448"/>
    </source>
</evidence>
<evidence type="ECO:0000256" key="8">
    <source>
        <dbReference type="ARBA" id="ARBA00023136"/>
    </source>
</evidence>
<dbReference type="PROSITE" id="PS50920">
    <property type="entry name" value="SOLCAR"/>
    <property type="match status" value="2"/>
</dbReference>
<evidence type="ECO:0000256" key="4">
    <source>
        <dbReference type="ARBA" id="ARBA00022692"/>
    </source>
</evidence>
<dbReference type="InterPro" id="IPR018108">
    <property type="entry name" value="MCP_transmembrane"/>
</dbReference>
<accession>A0AAD5X6S6</accession>
<evidence type="ECO:0000256" key="6">
    <source>
        <dbReference type="ARBA" id="ARBA00022989"/>
    </source>
</evidence>
<proteinExistence type="inferred from homology"/>
<protein>
    <recommendedName>
        <fullName evidence="13">Mitochondrial carrier protein</fullName>
    </recommendedName>
</protein>
<feature type="repeat" description="Solcar" evidence="9">
    <location>
        <begin position="5"/>
        <end position="89"/>
    </location>
</feature>
<keyword evidence="7" id="KW-0496">Mitochondrion</keyword>
<evidence type="ECO:0008006" key="13">
    <source>
        <dbReference type="Google" id="ProtNLM"/>
    </source>
</evidence>
<dbReference type="SUPFAM" id="SSF103506">
    <property type="entry name" value="Mitochondrial carrier"/>
    <property type="match status" value="1"/>
</dbReference>
<comment type="subcellular location">
    <subcellularLocation>
        <location evidence="1">Mitochondrion membrane</location>
        <topology evidence="1">Multi-pass membrane protein</topology>
    </subcellularLocation>
</comment>
<evidence type="ECO:0000256" key="7">
    <source>
        <dbReference type="ARBA" id="ARBA00023128"/>
    </source>
</evidence>
<dbReference type="EMBL" id="JADGJD010000134">
    <property type="protein sequence ID" value="KAJ3054499.1"/>
    <property type="molecule type" value="Genomic_DNA"/>
</dbReference>
<keyword evidence="4 9" id="KW-0812">Transmembrane</keyword>
<dbReference type="GO" id="GO:0055085">
    <property type="term" value="P:transmembrane transport"/>
    <property type="evidence" value="ECO:0007669"/>
    <property type="project" value="InterPro"/>
</dbReference>
<evidence type="ECO:0000313" key="11">
    <source>
        <dbReference type="EMBL" id="KAJ3054499.1"/>
    </source>
</evidence>
<evidence type="ECO:0000256" key="1">
    <source>
        <dbReference type="ARBA" id="ARBA00004225"/>
    </source>
</evidence>
<evidence type="ECO:0000256" key="2">
    <source>
        <dbReference type="ARBA" id="ARBA00006375"/>
    </source>
</evidence>
<dbReference type="AlphaFoldDB" id="A0AAD5X6S6"/>
<sequence length="346" mass="37398">MSDLHRYKNNFVAGGTALATAFAIMHPLDTMKTRMQASTSAGASGSINIRSLFNIETARVLGRGFVASVAGAGPQGGLRLATYEFTKTHILATSPTRSSNSILPSFGPIPASALSAIAGDFVSSIIKVPREVVTARLQAGHYEAPAGHGPVGTTDVVRSILRQDGLKGLFRGFWSTTARDWPFMVILFTTYESFKQYHHHITFPVVGSSRPFTSSSSVLSPIEERVRASIEEEMEDHVPITTFKSTLFGGISGFLAGYLTTPFDVIKTKIMLSSRSGITIGGVAKALYAQQRQMLSANSHGNVGALKPASVFFTGAVARSSWWFCVCSMFFPVYEGMKGFLREQNF</sequence>
<dbReference type="Proteomes" id="UP001212841">
    <property type="component" value="Unassembled WGS sequence"/>
</dbReference>
<keyword evidence="3 10" id="KW-0813">Transport</keyword>
<organism evidence="11 12">
    <name type="scientific">Rhizophlyctis rosea</name>
    <dbReference type="NCBI Taxonomy" id="64517"/>
    <lineage>
        <taxon>Eukaryota</taxon>
        <taxon>Fungi</taxon>
        <taxon>Fungi incertae sedis</taxon>
        <taxon>Chytridiomycota</taxon>
        <taxon>Chytridiomycota incertae sedis</taxon>
        <taxon>Chytridiomycetes</taxon>
        <taxon>Rhizophlyctidales</taxon>
        <taxon>Rhizophlyctidaceae</taxon>
        <taxon>Rhizophlyctis</taxon>
    </lineage>
</organism>
<keyword evidence="6" id="KW-1133">Transmembrane helix</keyword>
<dbReference type="InterPro" id="IPR023395">
    <property type="entry name" value="MCP_dom_sf"/>
</dbReference>
<name>A0AAD5X6S6_9FUNG</name>
<dbReference type="GO" id="GO:0031966">
    <property type="term" value="C:mitochondrial membrane"/>
    <property type="evidence" value="ECO:0007669"/>
    <property type="project" value="UniProtKB-SubCell"/>
</dbReference>
<dbReference type="PANTHER" id="PTHR45667">
    <property type="entry name" value="S-ADENOSYLMETHIONINE MITOCHONDRIAL CARRIER PROTEIN"/>
    <property type="match status" value="1"/>
</dbReference>
<dbReference type="PRINTS" id="PR00926">
    <property type="entry name" value="MITOCARRIER"/>
</dbReference>
<evidence type="ECO:0000256" key="5">
    <source>
        <dbReference type="ARBA" id="ARBA00022737"/>
    </source>
</evidence>